<comment type="similarity">
    <text evidence="1">Belongs to the IF-3 family.</text>
</comment>
<evidence type="ECO:0000313" key="7">
    <source>
        <dbReference type="RefSeq" id="XP_010260242.1"/>
    </source>
</evidence>
<dbReference type="GO" id="GO:0003743">
    <property type="term" value="F:translation initiation factor activity"/>
    <property type="evidence" value="ECO:0000318"/>
    <property type="project" value="GO_Central"/>
</dbReference>
<dbReference type="Gene3D" id="3.30.110.10">
    <property type="entry name" value="Translation initiation factor 3 (IF-3), C-terminal domain"/>
    <property type="match status" value="1"/>
</dbReference>
<dbReference type="InterPro" id="IPR001288">
    <property type="entry name" value="Translation_initiation_fac_3"/>
</dbReference>
<proteinExistence type="inferred from homology"/>
<dbReference type="STRING" id="4432.A0A1U8AEJ8"/>
<dbReference type="NCBIfam" id="TIGR00168">
    <property type="entry name" value="infC"/>
    <property type="match status" value="1"/>
</dbReference>
<feature type="region of interest" description="Disordered" evidence="5">
    <location>
        <begin position="373"/>
        <end position="544"/>
    </location>
</feature>
<dbReference type="GeneID" id="104599414"/>
<reference evidence="7" key="1">
    <citation type="submission" date="2025-08" db="UniProtKB">
        <authorList>
            <consortium name="RefSeq"/>
        </authorList>
    </citation>
    <scope>IDENTIFICATION</scope>
</reference>
<keyword evidence="6" id="KW-1185">Reference proteome</keyword>
<dbReference type="Gene3D" id="3.10.20.80">
    <property type="entry name" value="Translation initiation factor 3 (IF-3), N-terminal domain"/>
    <property type="match status" value="1"/>
</dbReference>
<dbReference type="OMA" id="GGPRIND"/>
<dbReference type="InterPro" id="IPR036787">
    <property type="entry name" value="T_IF-3_N_sf"/>
</dbReference>
<dbReference type="InterPro" id="IPR019814">
    <property type="entry name" value="Translation_initiation_fac_3_N"/>
</dbReference>
<feature type="compositionally biased region" description="Basic and acidic residues" evidence="5">
    <location>
        <begin position="401"/>
        <end position="412"/>
    </location>
</feature>
<sequence length="544" mass="60642">MAFCCRIRQLKLVSLSYQCKKWYFQNRAVSLAHGFTREITNSVLDKQDFFIWDRPSQLYNNVCFFSSRAKSKSKKGQQLKKEEKEPDGPRVNEKIDAEFVRLVMDEGHEIVPRHEALERARKLKLDLVEVQRTAKPPVCKLMDFHLEKYKRKLKEKERTKSKSEVTLRTGDCKEIKFSAKTEQRDLQMKADMAKRFMERGYRVKCTATGTEIQDLGGLLSRLSPLIEDISIVESGPIVEKRQAYVIVRHIKFGTSKKGSSKKAADIARAAKIDIEKITTSPLLTNSSQPIQSTLQIKEDWSTTESGLETDEEISADQAEISSDAPMENTVAWSAFNASDDSEGIFDFDDNGNGVSSENLTCGQEGVHSLADNSADILSPKPVGRPVESSVSPTLTTPSPRGENRYLRSEPRRKPQPRKSTEGTASESKLLSEGNHENRGLGATGSIRPRFQFQNQGRMPQTPVSTSPSTGQKLEGADGSQNQRQDQFLHRTPSSTSYGIFSAPKPAAALDKKSSVVGVNFDMERSTADSNSGVPLNPRPPMSKS</sequence>
<evidence type="ECO:0000256" key="5">
    <source>
        <dbReference type="SAM" id="MobiDB-lite"/>
    </source>
</evidence>
<dbReference type="RefSeq" id="XP_010260242.1">
    <property type="nucleotide sequence ID" value="XM_010261940.2"/>
</dbReference>
<feature type="region of interest" description="Disordered" evidence="5">
    <location>
        <begin position="288"/>
        <end position="312"/>
    </location>
</feature>
<dbReference type="eggNOG" id="ENOG502QWD8">
    <property type="taxonomic scope" value="Eukaryota"/>
</dbReference>
<accession>A0A1U8AEJ8</accession>
<dbReference type="Proteomes" id="UP000189703">
    <property type="component" value="Unplaced"/>
</dbReference>
<dbReference type="GO" id="GO:0043022">
    <property type="term" value="F:ribosome binding"/>
    <property type="evidence" value="ECO:0000318"/>
    <property type="project" value="GO_Central"/>
</dbReference>
<keyword evidence="2" id="KW-0396">Initiation factor</keyword>
<feature type="coiled-coil region" evidence="4">
    <location>
        <begin position="113"/>
        <end position="166"/>
    </location>
</feature>
<evidence type="ECO:0000256" key="4">
    <source>
        <dbReference type="SAM" id="Coils"/>
    </source>
</evidence>
<dbReference type="SUPFAM" id="SSF55200">
    <property type="entry name" value="Translation initiation factor IF3, C-terminal domain"/>
    <property type="match status" value="1"/>
</dbReference>
<dbReference type="OrthoDB" id="21573at2759"/>
<dbReference type="PANTHER" id="PTHR10938:SF4">
    <property type="entry name" value="TRANSLATION INITIATION FACTOR IF3-1, MITOCHONDRIAL"/>
    <property type="match status" value="1"/>
</dbReference>
<keyword evidence="4" id="KW-0175">Coiled coil</keyword>
<dbReference type="PANTHER" id="PTHR10938">
    <property type="entry name" value="TRANSLATION INITIATION FACTOR IF-3"/>
    <property type="match status" value="1"/>
</dbReference>
<feature type="compositionally biased region" description="Low complexity" evidence="5">
    <location>
        <begin position="385"/>
        <end position="399"/>
    </location>
</feature>
<evidence type="ECO:0000256" key="3">
    <source>
        <dbReference type="ARBA" id="ARBA00022917"/>
    </source>
</evidence>
<dbReference type="AlphaFoldDB" id="A0A1U8AEJ8"/>
<evidence type="ECO:0000256" key="1">
    <source>
        <dbReference type="ARBA" id="ARBA00005439"/>
    </source>
</evidence>
<name>A0A1U8AEJ8_NELNU</name>
<dbReference type="GO" id="GO:0032790">
    <property type="term" value="P:ribosome disassembly"/>
    <property type="evidence" value="ECO:0000318"/>
    <property type="project" value="GO_Central"/>
</dbReference>
<organism evidence="6 7">
    <name type="scientific">Nelumbo nucifera</name>
    <name type="common">Sacred lotus</name>
    <dbReference type="NCBI Taxonomy" id="4432"/>
    <lineage>
        <taxon>Eukaryota</taxon>
        <taxon>Viridiplantae</taxon>
        <taxon>Streptophyta</taxon>
        <taxon>Embryophyta</taxon>
        <taxon>Tracheophyta</taxon>
        <taxon>Spermatophyta</taxon>
        <taxon>Magnoliopsida</taxon>
        <taxon>Proteales</taxon>
        <taxon>Nelumbonaceae</taxon>
        <taxon>Nelumbo</taxon>
    </lineage>
</organism>
<feature type="compositionally biased region" description="Polar residues" evidence="5">
    <location>
        <begin position="478"/>
        <end position="498"/>
    </location>
</feature>
<protein>
    <submittedName>
        <fullName evidence="7">Uncharacterized protein LOC104599414 isoform X1</fullName>
    </submittedName>
</protein>
<dbReference type="InterPro" id="IPR036788">
    <property type="entry name" value="T_IF-3_C_sf"/>
</dbReference>
<dbReference type="InterPro" id="IPR019815">
    <property type="entry name" value="Translation_initiation_fac_3_C"/>
</dbReference>
<dbReference type="Pfam" id="PF05198">
    <property type="entry name" value="IF3_N"/>
    <property type="match status" value="1"/>
</dbReference>
<evidence type="ECO:0000256" key="2">
    <source>
        <dbReference type="ARBA" id="ARBA00022540"/>
    </source>
</evidence>
<dbReference type="KEGG" id="nnu:104599414"/>
<evidence type="ECO:0000313" key="6">
    <source>
        <dbReference type="Proteomes" id="UP000189703"/>
    </source>
</evidence>
<dbReference type="FunFam" id="3.10.20.80:FF:000005">
    <property type="entry name" value="Predicted protein"/>
    <property type="match status" value="1"/>
</dbReference>
<gene>
    <name evidence="7" type="primary">LOC104599414</name>
</gene>
<dbReference type="GO" id="GO:0005737">
    <property type="term" value="C:cytoplasm"/>
    <property type="evidence" value="ECO:0007669"/>
    <property type="project" value="UniProtKB-ARBA"/>
</dbReference>
<dbReference type="FunCoup" id="A0A1U8AEJ8">
    <property type="interactions" value="841"/>
</dbReference>
<dbReference type="Pfam" id="PF00707">
    <property type="entry name" value="IF3_C"/>
    <property type="match status" value="1"/>
</dbReference>
<keyword evidence="3" id="KW-0648">Protein biosynthesis</keyword>
<dbReference type="SUPFAM" id="SSF54364">
    <property type="entry name" value="Translation initiation factor IF3, N-terminal domain"/>
    <property type="match status" value="1"/>
</dbReference>
<feature type="compositionally biased region" description="Polar residues" evidence="5">
    <location>
        <begin position="451"/>
        <end position="471"/>
    </location>
</feature>